<name>A0ABV1PSV1_9ENTR</name>
<feature type="transmembrane region" description="Helical" evidence="5">
    <location>
        <begin position="102"/>
        <end position="123"/>
    </location>
</feature>
<feature type="transmembrane region" description="Helical" evidence="5">
    <location>
        <begin position="32"/>
        <end position="49"/>
    </location>
</feature>
<evidence type="ECO:0000256" key="1">
    <source>
        <dbReference type="ARBA" id="ARBA00004127"/>
    </source>
</evidence>
<feature type="domain" description="DUF202" evidence="6">
    <location>
        <begin position="23"/>
        <end position="90"/>
    </location>
</feature>
<gene>
    <name evidence="7" type="ORF">ABQG75_19240</name>
</gene>
<dbReference type="EMBL" id="JBEHGX010000013">
    <property type="protein sequence ID" value="MER0127868.1"/>
    <property type="molecule type" value="Genomic_DNA"/>
</dbReference>
<dbReference type="Pfam" id="PF02656">
    <property type="entry name" value="DUF202"/>
    <property type="match status" value="1"/>
</dbReference>
<evidence type="ECO:0000259" key="6">
    <source>
        <dbReference type="Pfam" id="PF02656"/>
    </source>
</evidence>
<evidence type="ECO:0000256" key="4">
    <source>
        <dbReference type="ARBA" id="ARBA00023136"/>
    </source>
</evidence>
<keyword evidence="3 5" id="KW-1133">Transmembrane helix</keyword>
<keyword evidence="2 5" id="KW-0812">Transmembrane</keyword>
<evidence type="ECO:0000313" key="7">
    <source>
        <dbReference type="EMBL" id="MER0127868.1"/>
    </source>
</evidence>
<protein>
    <submittedName>
        <fullName evidence="7">DUF202 domain-containing protein</fullName>
    </submittedName>
</protein>
<comment type="subcellular location">
    <subcellularLocation>
        <location evidence="1">Endomembrane system</location>
        <topology evidence="1">Multi-pass membrane protein</topology>
    </subcellularLocation>
</comment>
<dbReference type="InterPro" id="IPR003807">
    <property type="entry name" value="DUF202"/>
</dbReference>
<evidence type="ECO:0000256" key="2">
    <source>
        <dbReference type="ARBA" id="ARBA00022692"/>
    </source>
</evidence>
<keyword evidence="8" id="KW-1185">Reference proteome</keyword>
<evidence type="ECO:0000313" key="8">
    <source>
        <dbReference type="Proteomes" id="UP001447374"/>
    </source>
</evidence>
<comment type="caution">
    <text evidence="7">The sequence shown here is derived from an EMBL/GenBank/DDBJ whole genome shotgun (WGS) entry which is preliminary data.</text>
</comment>
<proteinExistence type="predicted"/>
<reference evidence="7 8" key="1">
    <citation type="submission" date="2024-06" db="EMBL/GenBank/DDBJ databases">
        <title>Fanconibacter daqui strain Q02 whole shotgun sequencing project.</title>
        <authorList>
            <person name="Rodrigues J.W.A."/>
            <person name="Viana L.C."/>
            <person name="Vieira E.C."/>
            <person name="Souza F.O.L."/>
            <person name="Alegria O.C."/>
            <person name="Patroca S."/>
            <person name="Cruz A.C.R."/>
            <person name="Nunes A.R.C."/>
        </authorList>
    </citation>
    <scope>NUCLEOTIDE SEQUENCE [LARGE SCALE GENOMIC DNA]</scope>
    <source>
        <strain evidence="7 8">Q02</strain>
    </source>
</reference>
<sequence length="124" mass="13983">MTMLTDAGKAMSQEKKEKILDYRFTLANERTFLAWMRTALAFMAGAIGIDQLTPNLAPANLRVIIVTLLSLTAAGLAVYGYLRWAKNERAMHQERELPYPYLLIWLSGGLAFALILMLIIMVMM</sequence>
<dbReference type="Proteomes" id="UP001447374">
    <property type="component" value="Unassembled WGS sequence"/>
</dbReference>
<evidence type="ECO:0000256" key="3">
    <source>
        <dbReference type="ARBA" id="ARBA00022989"/>
    </source>
</evidence>
<organism evidence="7 8">
    <name type="scientific">Franconibacter daqui</name>
    <dbReference type="NCBI Taxonomy" id="2047724"/>
    <lineage>
        <taxon>Bacteria</taxon>
        <taxon>Pseudomonadati</taxon>
        <taxon>Pseudomonadota</taxon>
        <taxon>Gammaproteobacteria</taxon>
        <taxon>Enterobacterales</taxon>
        <taxon>Enterobacteriaceae</taxon>
        <taxon>Franconibacter</taxon>
    </lineage>
</organism>
<keyword evidence="4 5" id="KW-0472">Membrane</keyword>
<accession>A0ABV1PSV1</accession>
<feature type="transmembrane region" description="Helical" evidence="5">
    <location>
        <begin position="61"/>
        <end position="82"/>
    </location>
</feature>
<evidence type="ECO:0000256" key="5">
    <source>
        <dbReference type="SAM" id="Phobius"/>
    </source>
</evidence>